<keyword evidence="3" id="KW-1185">Reference proteome</keyword>
<reference evidence="2" key="1">
    <citation type="submission" date="2020-01" db="EMBL/GenBank/DDBJ databases">
        <authorList>
            <consortium name="DOE Joint Genome Institute"/>
            <person name="Haridas S."/>
            <person name="Albert R."/>
            <person name="Binder M."/>
            <person name="Bloem J."/>
            <person name="Labutti K."/>
            <person name="Salamov A."/>
            <person name="Andreopoulos B."/>
            <person name="Baker S.E."/>
            <person name="Barry K."/>
            <person name="Bills G."/>
            <person name="Bluhm B.H."/>
            <person name="Cannon C."/>
            <person name="Castanera R."/>
            <person name="Culley D.E."/>
            <person name="Daum C."/>
            <person name="Ezra D."/>
            <person name="Gonzalez J.B."/>
            <person name="Henrissat B."/>
            <person name="Kuo A."/>
            <person name="Liang C."/>
            <person name="Lipzen A."/>
            <person name="Lutzoni F."/>
            <person name="Magnuson J."/>
            <person name="Mondo S."/>
            <person name="Nolan M."/>
            <person name="Ohm R."/>
            <person name="Pangilinan J."/>
            <person name="Park H.-J."/>
            <person name="Ramirez L."/>
            <person name="Alfaro M."/>
            <person name="Sun H."/>
            <person name="Tritt A."/>
            <person name="Yoshinaga Y."/>
            <person name="Zwiers L.-H."/>
            <person name="Turgeon B.G."/>
            <person name="Goodwin S.B."/>
            <person name="Spatafora J.W."/>
            <person name="Crous P.W."/>
            <person name="Grigoriev I.V."/>
        </authorList>
    </citation>
    <scope>NUCLEOTIDE SEQUENCE</scope>
    <source>
        <strain evidence="2">P77</strain>
    </source>
</reference>
<evidence type="ECO:0000313" key="2">
    <source>
        <dbReference type="EMBL" id="KAF1830040.1"/>
    </source>
</evidence>
<sequence length="226" mass="25178">VKSASSQPNVWHSECVYPEVASPENCVRLHLVSSPVISSLRYHGSTLHINQSQEVTTHTPASQTAQLYLYGTNQVGRTKQHQIIHPQETHDSGLGRHTKHLPVQKFPIFTYPKAITQKSSTKRQNNQTLITPSFPPQTSTRPNSPTPPNPSIHQIPQSTKSPKPPQPWPTPTPTPNQNPNQNPNPTTNPPPSLQLKQIPTPNAHPLPNVHLCRPRPPKKTHTWIIS</sequence>
<dbReference type="Proteomes" id="UP000800040">
    <property type="component" value="Unassembled WGS sequence"/>
</dbReference>
<organism evidence="2 3">
    <name type="scientific">Decorospora gaudefroyi</name>
    <dbReference type="NCBI Taxonomy" id="184978"/>
    <lineage>
        <taxon>Eukaryota</taxon>
        <taxon>Fungi</taxon>
        <taxon>Dikarya</taxon>
        <taxon>Ascomycota</taxon>
        <taxon>Pezizomycotina</taxon>
        <taxon>Dothideomycetes</taxon>
        <taxon>Pleosporomycetidae</taxon>
        <taxon>Pleosporales</taxon>
        <taxon>Pleosporineae</taxon>
        <taxon>Pleosporaceae</taxon>
        <taxon>Decorospora</taxon>
    </lineage>
</organism>
<feature type="compositionally biased region" description="Pro residues" evidence="1">
    <location>
        <begin position="162"/>
        <end position="176"/>
    </location>
</feature>
<feature type="region of interest" description="Disordered" evidence="1">
    <location>
        <begin position="115"/>
        <end position="226"/>
    </location>
</feature>
<dbReference type="AlphaFoldDB" id="A0A6A5K1A9"/>
<name>A0A6A5K1A9_9PLEO</name>
<feature type="compositionally biased region" description="Basic residues" evidence="1">
    <location>
        <begin position="212"/>
        <end position="226"/>
    </location>
</feature>
<evidence type="ECO:0000313" key="3">
    <source>
        <dbReference type="Proteomes" id="UP000800040"/>
    </source>
</evidence>
<accession>A0A6A5K1A9</accession>
<dbReference type="EMBL" id="ML975413">
    <property type="protein sequence ID" value="KAF1830040.1"/>
    <property type="molecule type" value="Genomic_DNA"/>
</dbReference>
<protein>
    <submittedName>
        <fullName evidence="2">Uncharacterized protein</fullName>
    </submittedName>
</protein>
<feature type="compositionally biased region" description="Polar residues" evidence="1">
    <location>
        <begin position="116"/>
        <end position="131"/>
    </location>
</feature>
<evidence type="ECO:0000256" key="1">
    <source>
        <dbReference type="SAM" id="MobiDB-lite"/>
    </source>
</evidence>
<gene>
    <name evidence="2" type="ORF">BDW02DRAFT_122819</name>
</gene>
<proteinExistence type="predicted"/>
<feature type="non-terminal residue" evidence="2">
    <location>
        <position position="1"/>
    </location>
</feature>